<evidence type="ECO:0000313" key="2">
    <source>
        <dbReference type="EMBL" id="SDX43068.1"/>
    </source>
</evidence>
<sequence length="385" mass="43986">MRSPQENLFHHQDTLAQLHENRPLSDKLRVLHQLISEDFPFIERLSIALLDEATGILKTYTHSTAGGTTPLMAYEALLDDAPSLREIIDQRRPRLVQDLAIFREGTHYHTQKIWEKGYRASYTMPLYQSGTFIGFLFFNSPEAHPFVPAVLRQLDIYGHLIALVVINELTAIRTLLSAVKAARSMTHYRDLETGSHIDRTAHYARLIALELAPSYQLTDEQIEHIFLFSPLHDIGKIGIPDSILRKPGKLNEQEFEIMKTHPARGREIIDEILRDFNLGTFGHVGILRNIAEYHHEAIDGSGYPKQLKGDEIPIEARISAVADIFDALTTRRVYKEAWSNEEAFSMLQRLANDKLDRDCVEALLGNVDKIVAIQQRFRDQEEESS</sequence>
<dbReference type="PANTHER" id="PTHR45228:SF1">
    <property type="entry name" value="CYCLIC DI-GMP PHOSPHODIESTERASE TM_0186"/>
    <property type="match status" value="1"/>
</dbReference>
<dbReference type="SMART" id="SM00471">
    <property type="entry name" value="HDc"/>
    <property type="match status" value="1"/>
</dbReference>
<dbReference type="EMBL" id="FNOY01000001">
    <property type="protein sequence ID" value="SDX43068.1"/>
    <property type="molecule type" value="Genomic_DNA"/>
</dbReference>
<dbReference type="Pfam" id="PF13487">
    <property type="entry name" value="HD_5"/>
    <property type="match status" value="1"/>
</dbReference>
<dbReference type="CDD" id="cd00077">
    <property type="entry name" value="HDc"/>
    <property type="match status" value="1"/>
</dbReference>
<feature type="domain" description="HD-GYP" evidence="1">
    <location>
        <begin position="171"/>
        <end position="379"/>
    </location>
</feature>
<dbReference type="PANTHER" id="PTHR45228">
    <property type="entry name" value="CYCLIC DI-GMP PHOSPHODIESTERASE TM_0186-RELATED"/>
    <property type="match status" value="1"/>
</dbReference>
<keyword evidence="3" id="KW-1185">Reference proteome</keyword>
<dbReference type="STRING" id="44576.SAMN05421881_100165"/>
<organism evidence="2 3">
    <name type="scientific">Nitrosomonas halophila</name>
    <dbReference type="NCBI Taxonomy" id="44576"/>
    <lineage>
        <taxon>Bacteria</taxon>
        <taxon>Pseudomonadati</taxon>
        <taxon>Pseudomonadota</taxon>
        <taxon>Betaproteobacteria</taxon>
        <taxon>Nitrosomonadales</taxon>
        <taxon>Nitrosomonadaceae</taxon>
        <taxon>Nitrosomonas</taxon>
    </lineage>
</organism>
<dbReference type="Proteomes" id="UP000198640">
    <property type="component" value="Unassembled WGS sequence"/>
</dbReference>
<name>A0A1H3BMW0_9PROT</name>
<dbReference type="InterPro" id="IPR037522">
    <property type="entry name" value="HD_GYP_dom"/>
</dbReference>
<dbReference type="RefSeq" id="WP_090410937.1">
    <property type="nucleotide sequence ID" value="NZ_FNOY01000001.1"/>
</dbReference>
<dbReference type="InterPro" id="IPR003607">
    <property type="entry name" value="HD/PDEase_dom"/>
</dbReference>
<dbReference type="GO" id="GO:0008081">
    <property type="term" value="F:phosphoric diester hydrolase activity"/>
    <property type="evidence" value="ECO:0007669"/>
    <property type="project" value="UniProtKB-ARBA"/>
</dbReference>
<dbReference type="PROSITE" id="PS51832">
    <property type="entry name" value="HD_GYP"/>
    <property type="match status" value="1"/>
</dbReference>
<dbReference type="Gene3D" id="1.10.3210.10">
    <property type="entry name" value="Hypothetical protein af1432"/>
    <property type="match status" value="1"/>
</dbReference>
<dbReference type="OrthoDB" id="9763857at2"/>
<dbReference type="InterPro" id="IPR052020">
    <property type="entry name" value="Cyclic_di-GMP/3'3'-cGAMP_PDE"/>
</dbReference>
<gene>
    <name evidence="2" type="ORF">SAMN05421881_100165</name>
</gene>
<accession>A0A1H3BMW0</accession>
<proteinExistence type="predicted"/>
<dbReference type="SUPFAM" id="SSF55781">
    <property type="entry name" value="GAF domain-like"/>
    <property type="match status" value="1"/>
</dbReference>
<protein>
    <submittedName>
        <fullName evidence="2">HD domain-containing protein</fullName>
    </submittedName>
</protein>
<dbReference type="AlphaFoldDB" id="A0A1H3BMW0"/>
<dbReference type="InterPro" id="IPR029016">
    <property type="entry name" value="GAF-like_dom_sf"/>
</dbReference>
<evidence type="ECO:0000313" key="3">
    <source>
        <dbReference type="Proteomes" id="UP000198640"/>
    </source>
</evidence>
<reference evidence="2 3" key="1">
    <citation type="submission" date="2016-10" db="EMBL/GenBank/DDBJ databases">
        <authorList>
            <person name="de Groot N.N."/>
        </authorList>
    </citation>
    <scope>NUCLEOTIDE SEQUENCE [LARGE SCALE GENOMIC DNA]</scope>
    <source>
        <strain evidence="2 3">Nm1</strain>
    </source>
</reference>
<dbReference type="SUPFAM" id="SSF109604">
    <property type="entry name" value="HD-domain/PDEase-like"/>
    <property type="match status" value="1"/>
</dbReference>
<evidence type="ECO:0000259" key="1">
    <source>
        <dbReference type="PROSITE" id="PS51832"/>
    </source>
</evidence>
<dbReference type="Gene3D" id="3.30.450.40">
    <property type="match status" value="1"/>
</dbReference>